<dbReference type="EMBL" id="VUJU01012100">
    <property type="protein sequence ID" value="KAF0708722.1"/>
    <property type="molecule type" value="Genomic_DNA"/>
</dbReference>
<sequence>MKAIGNTVFKNGSDVCNSVLMLREGTLKVIIIKL</sequence>
<gene>
    <name evidence="1" type="ORF">FWK35_00025002</name>
</gene>
<proteinExistence type="predicted"/>
<protein>
    <submittedName>
        <fullName evidence="1">Uncharacterized protein</fullName>
    </submittedName>
</protein>
<dbReference type="Proteomes" id="UP000478052">
    <property type="component" value="Unassembled WGS sequence"/>
</dbReference>
<evidence type="ECO:0000313" key="2">
    <source>
        <dbReference type="Proteomes" id="UP000478052"/>
    </source>
</evidence>
<comment type="caution">
    <text evidence="1">The sequence shown here is derived from an EMBL/GenBank/DDBJ whole genome shotgun (WGS) entry which is preliminary data.</text>
</comment>
<dbReference type="AlphaFoldDB" id="A0A6G0VW19"/>
<evidence type="ECO:0000313" key="1">
    <source>
        <dbReference type="EMBL" id="KAF0708722.1"/>
    </source>
</evidence>
<name>A0A6G0VW19_APHCR</name>
<reference evidence="1 2" key="1">
    <citation type="submission" date="2019-08" db="EMBL/GenBank/DDBJ databases">
        <title>Whole genome of Aphis craccivora.</title>
        <authorList>
            <person name="Voronova N.V."/>
            <person name="Shulinski R.S."/>
            <person name="Bandarenka Y.V."/>
            <person name="Zhorov D.G."/>
            <person name="Warner D."/>
        </authorList>
    </citation>
    <scope>NUCLEOTIDE SEQUENCE [LARGE SCALE GENOMIC DNA]</scope>
    <source>
        <strain evidence="1">180601</strain>
        <tissue evidence="1">Whole Body</tissue>
    </source>
</reference>
<accession>A0A6G0VW19</accession>
<organism evidence="1 2">
    <name type="scientific">Aphis craccivora</name>
    <name type="common">Cowpea aphid</name>
    <dbReference type="NCBI Taxonomy" id="307492"/>
    <lineage>
        <taxon>Eukaryota</taxon>
        <taxon>Metazoa</taxon>
        <taxon>Ecdysozoa</taxon>
        <taxon>Arthropoda</taxon>
        <taxon>Hexapoda</taxon>
        <taxon>Insecta</taxon>
        <taxon>Pterygota</taxon>
        <taxon>Neoptera</taxon>
        <taxon>Paraneoptera</taxon>
        <taxon>Hemiptera</taxon>
        <taxon>Sternorrhyncha</taxon>
        <taxon>Aphidomorpha</taxon>
        <taxon>Aphidoidea</taxon>
        <taxon>Aphididae</taxon>
        <taxon>Aphidini</taxon>
        <taxon>Aphis</taxon>
        <taxon>Aphis</taxon>
    </lineage>
</organism>
<keyword evidence="2" id="KW-1185">Reference proteome</keyword>